<dbReference type="SMART" id="SM00159">
    <property type="entry name" value="PTX"/>
    <property type="match status" value="1"/>
</dbReference>
<dbReference type="InterPro" id="IPR016187">
    <property type="entry name" value="CTDL_fold"/>
</dbReference>
<dbReference type="EMBL" id="GG666510">
    <property type="protein sequence ID" value="EEN60721.1"/>
    <property type="molecule type" value="Genomic_DNA"/>
</dbReference>
<keyword evidence="3" id="KW-0325">Glycoprotein</keyword>
<dbReference type="FunFam" id="2.60.120.740:FF:000001">
    <property type="entry name" value="Adhesion G protein-coupled receptor L2"/>
    <property type="match status" value="1"/>
</dbReference>
<evidence type="ECO:0008006" key="13">
    <source>
        <dbReference type="Google" id="ProtNLM"/>
    </source>
</evidence>
<dbReference type="Gene3D" id="2.60.120.260">
    <property type="entry name" value="Galactose-binding domain-like"/>
    <property type="match status" value="2"/>
</dbReference>
<dbReference type="Gene3D" id="3.10.100.10">
    <property type="entry name" value="Mannose-Binding Protein A, subunit A"/>
    <property type="match status" value="11"/>
</dbReference>
<dbReference type="Pfam" id="PF00059">
    <property type="entry name" value="Lectin_C"/>
    <property type="match status" value="8"/>
</dbReference>
<dbReference type="InterPro" id="IPR043159">
    <property type="entry name" value="Lectin_gal-bd_sf"/>
</dbReference>
<feature type="domain" description="Pentraxin (PTX)" evidence="11">
    <location>
        <begin position="1253"/>
        <end position="1457"/>
    </location>
</feature>
<feature type="compositionally biased region" description="Polar residues" evidence="5">
    <location>
        <begin position="1683"/>
        <end position="1695"/>
    </location>
</feature>
<dbReference type="SMART" id="SM00231">
    <property type="entry name" value="FA58C"/>
    <property type="match status" value="1"/>
</dbReference>
<dbReference type="PRINTS" id="PR00895">
    <property type="entry name" value="PENTAXIN"/>
</dbReference>
<dbReference type="Pfam" id="PF02140">
    <property type="entry name" value="SUEL_Lectin"/>
    <property type="match status" value="1"/>
</dbReference>
<dbReference type="InterPro" id="IPR001190">
    <property type="entry name" value="SRCR"/>
</dbReference>
<dbReference type="SUPFAM" id="SSF49899">
    <property type="entry name" value="Concanavalin A-like lectins/glucanases"/>
    <property type="match status" value="1"/>
</dbReference>
<reference evidence="12" key="1">
    <citation type="journal article" date="2008" name="Nature">
        <title>The amphioxus genome and the evolution of the chordate karyotype.</title>
        <authorList>
            <consortium name="US DOE Joint Genome Institute (JGI-PGF)"/>
            <person name="Putnam N.H."/>
            <person name="Butts T."/>
            <person name="Ferrier D.E.K."/>
            <person name="Furlong R.F."/>
            <person name="Hellsten U."/>
            <person name="Kawashima T."/>
            <person name="Robinson-Rechavi M."/>
            <person name="Shoguchi E."/>
            <person name="Terry A."/>
            <person name="Yu J.-K."/>
            <person name="Benito-Gutierrez E.L."/>
            <person name="Dubchak I."/>
            <person name="Garcia-Fernandez J."/>
            <person name="Gibson-Brown J.J."/>
            <person name="Grigoriev I.V."/>
            <person name="Horton A.C."/>
            <person name="de Jong P.J."/>
            <person name="Jurka J."/>
            <person name="Kapitonov V.V."/>
            <person name="Kohara Y."/>
            <person name="Kuroki Y."/>
            <person name="Lindquist E."/>
            <person name="Lucas S."/>
            <person name="Osoegawa K."/>
            <person name="Pennacchio L.A."/>
            <person name="Salamov A.A."/>
            <person name="Satou Y."/>
            <person name="Sauka-Spengler T."/>
            <person name="Schmutz J."/>
            <person name="Shin-I T."/>
            <person name="Toyoda A."/>
            <person name="Bronner-Fraser M."/>
            <person name="Fujiyama A."/>
            <person name="Holland L.Z."/>
            <person name="Holland P.W.H."/>
            <person name="Satoh N."/>
            <person name="Rokhsar D.S."/>
        </authorList>
    </citation>
    <scope>NUCLEOTIDE SEQUENCE [LARGE SCALE GENOMIC DNA]</scope>
    <source>
        <strain evidence="12">S238N-H82</strain>
        <tissue evidence="12">Testes</tissue>
    </source>
</reference>
<dbReference type="eggNOG" id="KOG4297">
    <property type="taxonomic scope" value="Eukaryota"/>
</dbReference>
<feature type="domain" description="C-type lectin" evidence="8">
    <location>
        <begin position="72"/>
        <end position="109"/>
    </location>
</feature>
<evidence type="ECO:0000256" key="2">
    <source>
        <dbReference type="ARBA" id="ARBA00023157"/>
    </source>
</evidence>
<dbReference type="PROSITE" id="PS50041">
    <property type="entry name" value="C_TYPE_LECTIN_2"/>
    <property type="match status" value="8"/>
</dbReference>
<dbReference type="SUPFAM" id="SSF49785">
    <property type="entry name" value="Galactose-binding domain-like"/>
    <property type="match status" value="1"/>
</dbReference>
<protein>
    <recommendedName>
        <fullName evidence="13">Macrophage mannose receptor 1-like</fullName>
    </recommendedName>
</protein>
<dbReference type="InParanoid" id="C3YFR6"/>
<gene>
    <name evidence="12" type="ORF">BRAFLDRAFT_80319</name>
</gene>
<dbReference type="InterPro" id="IPR008979">
    <property type="entry name" value="Galactose-bd-like_sf"/>
</dbReference>
<feature type="domain" description="C-type lectin" evidence="8">
    <location>
        <begin position="1479"/>
        <end position="1597"/>
    </location>
</feature>
<dbReference type="CDD" id="cd22827">
    <property type="entry name" value="Gal_Rha_Lectin_SUL-I-like"/>
    <property type="match status" value="1"/>
</dbReference>
<dbReference type="PROSITE" id="PS51828">
    <property type="entry name" value="PTX_2"/>
    <property type="match status" value="1"/>
</dbReference>
<feature type="domain" description="SRCR" evidence="10">
    <location>
        <begin position="1030"/>
        <end position="1171"/>
    </location>
</feature>
<dbReference type="PROSITE" id="PS50022">
    <property type="entry name" value="FA58C_3"/>
    <property type="match status" value="2"/>
</dbReference>
<dbReference type="SMART" id="SM00034">
    <property type="entry name" value="CLECT"/>
    <property type="match status" value="7"/>
</dbReference>
<feature type="domain" description="C-type lectin" evidence="8">
    <location>
        <begin position="828"/>
        <end position="947"/>
    </location>
</feature>
<dbReference type="Gene3D" id="2.60.120.200">
    <property type="match status" value="1"/>
</dbReference>
<comment type="caution">
    <text evidence="4">Lacks conserved residue(s) required for the propagation of feature annotation.</text>
</comment>
<evidence type="ECO:0000256" key="6">
    <source>
        <dbReference type="SAM" id="Phobius"/>
    </source>
</evidence>
<feature type="domain" description="C-type lectin" evidence="8">
    <location>
        <begin position="775"/>
        <end position="826"/>
    </location>
</feature>
<name>C3YFR6_BRAFL</name>
<dbReference type="InterPro" id="IPR001304">
    <property type="entry name" value="C-type_lectin-like"/>
</dbReference>
<feature type="compositionally biased region" description="Polar residues" evidence="5">
    <location>
        <begin position="1643"/>
        <end position="1663"/>
    </location>
</feature>
<dbReference type="FunFam" id="3.10.100.10:FF:000031">
    <property type="entry name" value="macrophage mannose receptor 1"/>
    <property type="match status" value="1"/>
</dbReference>
<feature type="region of interest" description="Disordered" evidence="5">
    <location>
        <begin position="1640"/>
        <end position="1727"/>
    </location>
</feature>
<evidence type="ECO:0000259" key="11">
    <source>
        <dbReference type="PROSITE" id="PS51828"/>
    </source>
</evidence>
<dbReference type="InterPro" id="IPR018378">
    <property type="entry name" value="C-type_lectin_CS"/>
</dbReference>
<evidence type="ECO:0000259" key="8">
    <source>
        <dbReference type="PROSITE" id="PS50041"/>
    </source>
</evidence>
<dbReference type="InterPro" id="IPR013320">
    <property type="entry name" value="ConA-like_dom_sf"/>
</dbReference>
<dbReference type="InterPro" id="IPR016186">
    <property type="entry name" value="C-type_lectin-like/link_sf"/>
</dbReference>
<evidence type="ECO:0000313" key="12">
    <source>
        <dbReference type="EMBL" id="EEN60721.1"/>
    </source>
</evidence>
<dbReference type="GO" id="GO:0030246">
    <property type="term" value="F:carbohydrate binding"/>
    <property type="evidence" value="ECO:0007669"/>
    <property type="project" value="InterPro"/>
</dbReference>
<evidence type="ECO:0000256" key="4">
    <source>
        <dbReference type="PROSITE-ProRule" id="PRU00196"/>
    </source>
</evidence>
<keyword evidence="6" id="KW-0472">Membrane</keyword>
<dbReference type="InterPro" id="IPR000922">
    <property type="entry name" value="Lectin_gal-bd_dom"/>
</dbReference>
<dbReference type="Pfam" id="PF00354">
    <property type="entry name" value="Pentaxin"/>
    <property type="match status" value="1"/>
</dbReference>
<feature type="domain" description="C-type lectin" evidence="8">
    <location>
        <begin position="993"/>
        <end position="1051"/>
    </location>
</feature>
<dbReference type="InterPro" id="IPR001759">
    <property type="entry name" value="PTX_dom"/>
</dbReference>
<dbReference type="InterPro" id="IPR050111">
    <property type="entry name" value="C-type_lectin/snaclec_domain"/>
</dbReference>
<dbReference type="PROSITE" id="PS50228">
    <property type="entry name" value="SUEL_LECTIN"/>
    <property type="match status" value="1"/>
</dbReference>
<dbReference type="PROSITE" id="PS50287">
    <property type="entry name" value="SRCR_2"/>
    <property type="match status" value="1"/>
</dbReference>
<dbReference type="GO" id="GO:0016020">
    <property type="term" value="C:membrane"/>
    <property type="evidence" value="ECO:0007669"/>
    <property type="project" value="InterPro"/>
</dbReference>
<proteinExistence type="predicted"/>
<feature type="transmembrane region" description="Helical" evidence="6">
    <location>
        <begin position="1734"/>
        <end position="1757"/>
    </location>
</feature>
<dbReference type="SUPFAM" id="SSF56436">
    <property type="entry name" value="C-type lectin-like"/>
    <property type="match status" value="10"/>
</dbReference>
<organism>
    <name type="scientific">Branchiostoma floridae</name>
    <name type="common">Florida lancelet</name>
    <name type="synonym">Amphioxus</name>
    <dbReference type="NCBI Taxonomy" id="7739"/>
    <lineage>
        <taxon>Eukaryota</taxon>
        <taxon>Metazoa</taxon>
        <taxon>Chordata</taxon>
        <taxon>Cephalochordata</taxon>
        <taxon>Leptocardii</taxon>
        <taxon>Amphioxiformes</taxon>
        <taxon>Branchiostomatidae</taxon>
        <taxon>Branchiostoma</taxon>
    </lineage>
</organism>
<dbReference type="Pfam" id="PF00754">
    <property type="entry name" value="F5_F8_type_C"/>
    <property type="match status" value="1"/>
</dbReference>
<keyword evidence="2" id="KW-1015">Disulfide bond</keyword>
<feature type="domain" description="C-type lectin" evidence="8">
    <location>
        <begin position="122"/>
        <end position="243"/>
    </location>
</feature>
<feature type="domain" description="SUEL-type lectin" evidence="9">
    <location>
        <begin position="633"/>
        <end position="720"/>
    </location>
</feature>
<feature type="domain" description="C-type lectin" evidence="8">
    <location>
        <begin position="389"/>
        <end position="494"/>
    </location>
</feature>
<evidence type="ECO:0000259" key="10">
    <source>
        <dbReference type="PROSITE" id="PS50287"/>
    </source>
</evidence>
<dbReference type="Gene3D" id="2.60.120.740">
    <property type="match status" value="1"/>
</dbReference>
<evidence type="ECO:0000259" key="9">
    <source>
        <dbReference type="PROSITE" id="PS50228"/>
    </source>
</evidence>
<evidence type="ECO:0000256" key="1">
    <source>
        <dbReference type="ARBA" id="ARBA00022837"/>
    </source>
</evidence>
<feature type="domain" description="F5/8 type C" evidence="7">
    <location>
        <begin position="255"/>
        <end position="314"/>
    </location>
</feature>
<dbReference type="CDD" id="cd00037">
    <property type="entry name" value="CLECT"/>
    <property type="match status" value="5"/>
</dbReference>
<feature type="domain" description="C-type lectin" evidence="8">
    <location>
        <begin position="1137"/>
        <end position="1247"/>
    </location>
</feature>
<keyword evidence="1" id="KW-0106">Calcium</keyword>
<evidence type="ECO:0000259" key="7">
    <source>
        <dbReference type="PROSITE" id="PS50022"/>
    </source>
</evidence>
<dbReference type="PROSITE" id="PS00615">
    <property type="entry name" value="C_TYPE_LECTIN_1"/>
    <property type="match status" value="5"/>
</dbReference>
<keyword evidence="6" id="KW-0812">Transmembrane</keyword>
<dbReference type="PANTHER" id="PTHR22803">
    <property type="entry name" value="MANNOSE, PHOSPHOLIPASE, LECTIN RECEPTOR RELATED"/>
    <property type="match status" value="1"/>
</dbReference>
<evidence type="ECO:0000256" key="5">
    <source>
        <dbReference type="SAM" id="MobiDB-lite"/>
    </source>
</evidence>
<dbReference type="PROSITE" id="PS01286">
    <property type="entry name" value="FA58C_2"/>
    <property type="match status" value="1"/>
</dbReference>
<dbReference type="eggNOG" id="KOG4729">
    <property type="taxonomic scope" value="Eukaryota"/>
</dbReference>
<evidence type="ECO:0000256" key="3">
    <source>
        <dbReference type="ARBA" id="ARBA00023180"/>
    </source>
</evidence>
<accession>C3YFR6</accession>
<sequence length="1805" mass="198045">MNRIIRLPDSFVHCSTMFPEDMYKTSGAQQILVAARYYLKESSIQLQRGGKQVERKDVECRASTSDRHFVRSWNVGEPNNVGDEDCVEVLQGGGWNDHSCSVSRPYICERSVGTCPAGWLTNERSCYQFNTNHQTQWLEAKLNCEAVGAQLITISSQAEQDFINTMSPSLQAGGTNYLWTGLSDYVDDGVFHWPDDDVTYTNWLPSNPSDRPDYVDCTTIYTGDNEGHWETRECFEQHAYICELPQGKDLVTGECNKPLGMESYAIADAQLNASAALDVDHRPQRARLNARNDANGGGGWAAALSDVNEWLEIEKRRTWSRKSPSQKIFQGNTDQNTEVHTYLDTPIVTRFVRIWPKTWHNGIGLRLELLGCNSRQSKSCPSGWTLHPIFSSCYLFVNQEETWDKAQTECDQKNATLTSVTSAEEQDFILSHVNRNLNIGFNDKATEGTFTWLDGLSTTFVNWEPGEPSNAGGNEDCTEIVYDTGLWNDVPCGQVWSTRAYVCKRPADDVSLLPTALPTIAWNSGKCPVGWKEDPMGDFCYQINSASFLTWREAQAMCGQRGGDLLSITTPHEQFYITGPDGDSTNNCVEAVTSNGRWNDVSCDENRGYICKTRQTPTVPTPLPPPDQFLVHICERQGDTLSCDAGKVIEVVAATYGRRDPNICSNNPISNTDCAAAGVMQKVKTSCDGQSSCPVVASNSVFGDPCSGVQKYLEVTYNCVNAGGAVFAAHLAVLTHRQRLKGQGCTLMYGDWTAHSSFLFQSDGVLSCPPGWTSYHDNCFLTSSDQRSWQDASSACRQMGGDLASISTATEQALLTSLLAGGWVGLEQGAFCYQYKSGVKATWMEAVDVCRALGASLCSIHSNAELNYIAGNVGPSGEAYWIGLNNRATNQGYQWSDGTPVGFTDWAPGEPNNVNGLENCVEMYQEPAGAVQWNDVSCYSLRDYVCKIAKGQSPIVQPTSATAPPVVTCEDPSWLYFQDSCYLFVDYFNGRSWDGARQDCRWSDQTPVSFFNWGQGEPNDHNGEQQCGAMYLHNGQWDDDNCGMQHNYICEKANGTMTAAPPTAPWSGNCMSGWSSYGNKCFKIFDEQKTWTAARDVCRGVGPGMDLAAIENEFEQGSSLPLQTTPASNCPSGYTQYLQSCYKVTDTKGTWEEENVACQLEGGQLSSILNVYQQAFVMSLAKGRVWIGLSDSQTPQQYRWTDGWPVLYVNWGANEPSMGPREGCVAMEEGGAWDDTTCSTQLPAVCKISNTGYLQTITFPSPRSVSNYAELGTTLSQDLRLFTLCLQMRTDMSSNSQAGMVSYAVQQQHNELLIFNQGGNGFTLHVQGKTAALGDLSVWDNERHAVCATWRSTDGSWQVYTDGVLKASGSGLNVGGTVRSGGTWILAQDQDAVGGAFHPDQAFSGELSQVNLWDRVLTPAEIGTDWSVFCGQHGNVIDWTTTNINVFGLATSDQYRCYLPPTAPPSHPGRCPDLTWVLWGRKCYYVESGTDTNNRRSWPEADYECTGRGAELVSLHSQAEIGLLQQMQLTSSVWIGLYKNSDRAIEWTDGSPVDYTNWASGEPNDFDGSGRENCVEMYADGRWNDINCFGRLGFVCETSLQITSNTVEPPATTIHLTSIAASTTTRSSSTITTVITTKMPTTHSTQTSSRPMTSTPGVTTSYVPTTWKTGTPTTPPATKPSTNSLLQTSSKTMDASTVAKPPRTENVATDGPSHMTPASQEKDPSAQHDLETGAIVAIILSCVLVLLIAAAVPFFIYRRWSSTRGSRTDVPHSFGNLVYDMGNLGLDNGVGKKGDAVAMEMVSTG</sequence>
<keyword evidence="6" id="KW-1133">Transmembrane helix</keyword>
<dbReference type="FunFam" id="2.60.120.200:FF:000012">
    <property type="entry name" value="neuronal pentraxin receptor"/>
    <property type="match status" value="1"/>
</dbReference>
<dbReference type="InterPro" id="IPR000421">
    <property type="entry name" value="FA58C"/>
</dbReference>
<feature type="domain" description="F5/8 type C" evidence="7">
    <location>
        <begin position="318"/>
        <end position="372"/>
    </location>
</feature>